<evidence type="ECO:0000313" key="5">
    <source>
        <dbReference type="Proteomes" id="UP000017836"/>
    </source>
</evidence>
<dbReference type="InterPro" id="IPR001841">
    <property type="entry name" value="Znf_RING"/>
</dbReference>
<proteinExistence type="predicted"/>
<accession>W1PNJ7</accession>
<dbReference type="PANTHER" id="PTHR46405:SF3">
    <property type="entry name" value="RING_U-BOX SUPERFAMILY PROTEIN"/>
    <property type="match status" value="1"/>
</dbReference>
<dbReference type="OMA" id="RAEALWC"/>
<keyword evidence="1" id="KW-0863">Zinc-finger</keyword>
<evidence type="ECO:0000313" key="4">
    <source>
        <dbReference type="EMBL" id="ERN09286.1"/>
    </source>
</evidence>
<feature type="region of interest" description="Disordered" evidence="2">
    <location>
        <begin position="199"/>
        <end position="287"/>
    </location>
</feature>
<dbReference type="SUPFAM" id="SSF57850">
    <property type="entry name" value="RING/U-box"/>
    <property type="match status" value="1"/>
</dbReference>
<name>W1PNJ7_AMBTC</name>
<dbReference type="InterPro" id="IPR046527">
    <property type="entry name" value="PIR2-like_helical"/>
</dbReference>
<dbReference type="InterPro" id="IPR013083">
    <property type="entry name" value="Znf_RING/FYVE/PHD"/>
</dbReference>
<feature type="compositionally biased region" description="Polar residues" evidence="2">
    <location>
        <begin position="222"/>
        <end position="242"/>
    </location>
</feature>
<dbReference type="eggNOG" id="ENOG502QVIE">
    <property type="taxonomic scope" value="Eukaryota"/>
</dbReference>
<dbReference type="PROSITE" id="PS50089">
    <property type="entry name" value="ZF_RING_2"/>
    <property type="match status" value="1"/>
</dbReference>
<dbReference type="Pfam" id="PF20235">
    <property type="entry name" value="PIR2-like_helical"/>
    <property type="match status" value="1"/>
</dbReference>
<organism evidence="4 5">
    <name type="scientific">Amborella trichopoda</name>
    <dbReference type="NCBI Taxonomy" id="13333"/>
    <lineage>
        <taxon>Eukaryota</taxon>
        <taxon>Viridiplantae</taxon>
        <taxon>Streptophyta</taxon>
        <taxon>Embryophyta</taxon>
        <taxon>Tracheophyta</taxon>
        <taxon>Spermatophyta</taxon>
        <taxon>Magnoliopsida</taxon>
        <taxon>Amborellales</taxon>
        <taxon>Amborellaceae</taxon>
        <taxon>Amborella</taxon>
    </lineage>
</organism>
<dbReference type="Gene3D" id="3.30.40.10">
    <property type="entry name" value="Zinc/RING finger domain, C3HC4 (zinc finger)"/>
    <property type="match status" value="1"/>
</dbReference>
<reference evidence="5" key="1">
    <citation type="journal article" date="2013" name="Science">
        <title>The Amborella genome and the evolution of flowering plants.</title>
        <authorList>
            <consortium name="Amborella Genome Project"/>
        </authorList>
    </citation>
    <scope>NUCLEOTIDE SEQUENCE [LARGE SCALE GENOMIC DNA]</scope>
</reference>
<evidence type="ECO:0000256" key="1">
    <source>
        <dbReference type="PROSITE-ProRule" id="PRU00175"/>
    </source>
</evidence>
<dbReference type="GO" id="GO:0008270">
    <property type="term" value="F:zinc ion binding"/>
    <property type="evidence" value="ECO:0007669"/>
    <property type="project" value="UniProtKB-KW"/>
</dbReference>
<evidence type="ECO:0000259" key="3">
    <source>
        <dbReference type="PROSITE" id="PS50089"/>
    </source>
</evidence>
<feature type="compositionally biased region" description="Polar residues" evidence="2">
    <location>
        <begin position="264"/>
        <end position="287"/>
    </location>
</feature>
<dbReference type="Proteomes" id="UP000017836">
    <property type="component" value="Unassembled WGS sequence"/>
</dbReference>
<keyword evidence="1" id="KW-0479">Metal-binding</keyword>
<dbReference type="SMART" id="SM00184">
    <property type="entry name" value="RING"/>
    <property type="match status" value="1"/>
</dbReference>
<dbReference type="PANTHER" id="PTHR46405">
    <property type="entry name" value="OS05G0141500 PROTEIN"/>
    <property type="match status" value="1"/>
</dbReference>
<dbReference type="Pfam" id="PF13920">
    <property type="entry name" value="zf-C3HC4_3"/>
    <property type="match status" value="1"/>
</dbReference>
<dbReference type="Gramene" id="ERN09286">
    <property type="protein sequence ID" value="ERN09286"/>
    <property type="gene ID" value="AMTR_s00149p00070960"/>
</dbReference>
<sequence length="756" mass="84607">MGLQNSSNFSELGLLCSSNLSESSLQQSSFPLDMGLPKLFNYTDIGDGNERKHEFSEMDESDWGYCTESQLEDLLLKNLEFLYNEALCKLVSLGYDEETALKAVLQKGHCYGSSDVLSNILQNTLSYLNSNGTTDESELVFADLKQLEEYSLAGMVCLLQQVRPQLSKGDAMWCLLMSDLHVGRASTLDIPCLPPPCTNRGTLEPEGNTSGPENGDLMQLPMNPSSSVGSQSQTCDTHNLDSPTAPLPMNPSSSLGSHSQTTSNTQQPDSLPTPSNGIMSSSAPRNSTFKRTALTEFPLSFCISPHMKLVLKRTMASYNHRGLGDLKLGAHASSNPSPNCQHSPLVCLNKKVQTWVASGKENSIPMKNLDNDLPDANDQSRANSFSDMVNYLLGSLENMNLDEKLENGSDDPRNEMLLKLMDQIRDLEGQLKERIDWAHQKAMQAARKLSNDLTELKTLRIEKDETLLLKKGQKQALEDTTMKRLSDLENALRKASAQVDRANAAVRKLETENAEIRAEMEASKLSAAESVSTCLEVAKREKKCLKRLLAWEKQKTKLQEEVAAEKQKIIQLQQQLSLTKELHKETEIKWKLDMKAREEAIAQAEEVRRAKEAAEVSIKRRQEALRRKIEIDFQRHKDDIQRLEQEHSRLKSYAESAKMNGSKNSSDRDGTKAWKETDNQILQELWELQESSKGEVGRERKCLICMRDKVSVVFLPCAHQILCADCSESHEKQAKKSCPSCGVLIDQRIRVFGVTS</sequence>
<dbReference type="CDD" id="cd23128">
    <property type="entry name" value="RING-HC_MIP1-like"/>
    <property type="match status" value="1"/>
</dbReference>
<feature type="compositionally biased region" description="Low complexity" evidence="2">
    <location>
        <begin position="252"/>
        <end position="263"/>
    </location>
</feature>
<gene>
    <name evidence="4" type="ORF">AMTR_s00149p00070960</name>
</gene>
<feature type="domain" description="RING-type" evidence="3">
    <location>
        <begin position="702"/>
        <end position="741"/>
    </location>
</feature>
<feature type="region of interest" description="Disordered" evidence="2">
    <location>
        <begin position="653"/>
        <end position="672"/>
    </location>
</feature>
<dbReference type="EMBL" id="KI393016">
    <property type="protein sequence ID" value="ERN09286.1"/>
    <property type="molecule type" value="Genomic_DNA"/>
</dbReference>
<keyword evidence="5" id="KW-1185">Reference proteome</keyword>
<dbReference type="STRING" id="13333.W1PNJ7"/>
<dbReference type="InterPro" id="IPR046934">
    <property type="entry name" value="PIR2-like"/>
</dbReference>
<dbReference type="AlphaFoldDB" id="W1PNJ7"/>
<protein>
    <recommendedName>
        <fullName evidence="3">RING-type domain-containing protein</fullName>
    </recommendedName>
</protein>
<keyword evidence="1" id="KW-0862">Zinc</keyword>
<evidence type="ECO:0000256" key="2">
    <source>
        <dbReference type="SAM" id="MobiDB-lite"/>
    </source>
</evidence>
<dbReference type="HOGENOM" id="CLU_012143_0_1_1"/>